<reference evidence="1" key="1">
    <citation type="journal article" date="2019" name="bioRxiv">
        <title>The Genome of the Zebra Mussel, Dreissena polymorpha: A Resource for Invasive Species Research.</title>
        <authorList>
            <person name="McCartney M.A."/>
            <person name="Auch B."/>
            <person name="Kono T."/>
            <person name="Mallez S."/>
            <person name="Zhang Y."/>
            <person name="Obille A."/>
            <person name="Becker A."/>
            <person name="Abrahante J.E."/>
            <person name="Garbe J."/>
            <person name="Badalamenti J.P."/>
            <person name="Herman A."/>
            <person name="Mangelson H."/>
            <person name="Liachko I."/>
            <person name="Sullivan S."/>
            <person name="Sone E.D."/>
            <person name="Koren S."/>
            <person name="Silverstein K.A.T."/>
            <person name="Beckman K.B."/>
            <person name="Gohl D.M."/>
        </authorList>
    </citation>
    <scope>NUCLEOTIDE SEQUENCE</scope>
    <source>
        <strain evidence="1">Duluth1</strain>
        <tissue evidence="1">Whole animal</tissue>
    </source>
</reference>
<dbReference type="EMBL" id="JAIWYP010000014">
    <property type="protein sequence ID" value="KAH3711342.1"/>
    <property type="molecule type" value="Genomic_DNA"/>
</dbReference>
<evidence type="ECO:0000313" key="2">
    <source>
        <dbReference type="Proteomes" id="UP000828390"/>
    </source>
</evidence>
<keyword evidence="2" id="KW-1185">Reference proteome</keyword>
<accession>A0A9D3Z6P7</accession>
<dbReference type="Proteomes" id="UP000828390">
    <property type="component" value="Unassembled WGS sequence"/>
</dbReference>
<dbReference type="AlphaFoldDB" id="A0A9D3Z6P7"/>
<reference evidence="1" key="2">
    <citation type="submission" date="2020-11" db="EMBL/GenBank/DDBJ databases">
        <authorList>
            <person name="McCartney M.A."/>
            <person name="Auch B."/>
            <person name="Kono T."/>
            <person name="Mallez S."/>
            <person name="Becker A."/>
            <person name="Gohl D.M."/>
            <person name="Silverstein K.A.T."/>
            <person name="Koren S."/>
            <person name="Bechman K.B."/>
            <person name="Herman A."/>
            <person name="Abrahante J.E."/>
            <person name="Garbe J."/>
        </authorList>
    </citation>
    <scope>NUCLEOTIDE SEQUENCE</scope>
    <source>
        <strain evidence="1">Duluth1</strain>
        <tissue evidence="1">Whole animal</tissue>
    </source>
</reference>
<protein>
    <submittedName>
        <fullName evidence="1">Uncharacterized protein</fullName>
    </submittedName>
</protein>
<sequence>MSAMMNVKESNAVTAYKKNKKTRLLGNISNCSEKSKFHAQTDVTSRVFTNLSSCLT</sequence>
<gene>
    <name evidence="1" type="ORF">DPMN_070847</name>
</gene>
<evidence type="ECO:0000313" key="1">
    <source>
        <dbReference type="EMBL" id="KAH3711342.1"/>
    </source>
</evidence>
<name>A0A9D3Z6P7_DREPO</name>
<comment type="caution">
    <text evidence="1">The sequence shown here is derived from an EMBL/GenBank/DDBJ whole genome shotgun (WGS) entry which is preliminary data.</text>
</comment>
<feature type="non-terminal residue" evidence="1">
    <location>
        <position position="56"/>
    </location>
</feature>
<proteinExistence type="predicted"/>
<organism evidence="1 2">
    <name type="scientific">Dreissena polymorpha</name>
    <name type="common">Zebra mussel</name>
    <name type="synonym">Mytilus polymorpha</name>
    <dbReference type="NCBI Taxonomy" id="45954"/>
    <lineage>
        <taxon>Eukaryota</taxon>
        <taxon>Metazoa</taxon>
        <taxon>Spiralia</taxon>
        <taxon>Lophotrochozoa</taxon>
        <taxon>Mollusca</taxon>
        <taxon>Bivalvia</taxon>
        <taxon>Autobranchia</taxon>
        <taxon>Heteroconchia</taxon>
        <taxon>Euheterodonta</taxon>
        <taxon>Imparidentia</taxon>
        <taxon>Neoheterodontei</taxon>
        <taxon>Myida</taxon>
        <taxon>Dreissenoidea</taxon>
        <taxon>Dreissenidae</taxon>
        <taxon>Dreissena</taxon>
    </lineage>
</organism>